<feature type="non-terminal residue" evidence="1">
    <location>
        <position position="166"/>
    </location>
</feature>
<name>A0A146LE92_LYGHE</name>
<organism evidence="1">
    <name type="scientific">Lygus hesperus</name>
    <name type="common">Western plant bug</name>
    <dbReference type="NCBI Taxonomy" id="30085"/>
    <lineage>
        <taxon>Eukaryota</taxon>
        <taxon>Metazoa</taxon>
        <taxon>Ecdysozoa</taxon>
        <taxon>Arthropoda</taxon>
        <taxon>Hexapoda</taxon>
        <taxon>Insecta</taxon>
        <taxon>Pterygota</taxon>
        <taxon>Neoptera</taxon>
        <taxon>Paraneoptera</taxon>
        <taxon>Hemiptera</taxon>
        <taxon>Heteroptera</taxon>
        <taxon>Panheteroptera</taxon>
        <taxon>Cimicomorpha</taxon>
        <taxon>Miridae</taxon>
        <taxon>Mirini</taxon>
        <taxon>Lygus</taxon>
    </lineage>
</organism>
<dbReference type="EMBL" id="GDHC01013213">
    <property type="protein sequence ID" value="JAQ05416.1"/>
    <property type="molecule type" value="Transcribed_RNA"/>
</dbReference>
<reference evidence="1" key="1">
    <citation type="journal article" date="2016" name="Gigascience">
        <title>De novo construction of an expanded transcriptome assembly for the western tarnished plant bug, Lygus hesperus.</title>
        <authorList>
            <person name="Tassone E.E."/>
            <person name="Geib S.M."/>
            <person name="Hall B."/>
            <person name="Fabrick J.A."/>
            <person name="Brent C.S."/>
            <person name="Hull J.J."/>
        </authorList>
    </citation>
    <scope>NUCLEOTIDE SEQUENCE</scope>
</reference>
<gene>
    <name evidence="1" type="ORF">g.10790</name>
</gene>
<evidence type="ECO:0000313" key="1">
    <source>
        <dbReference type="EMBL" id="JAQ05416.1"/>
    </source>
</evidence>
<accession>A0A146LE92</accession>
<dbReference type="AlphaFoldDB" id="A0A146LE92"/>
<proteinExistence type="predicted"/>
<protein>
    <submittedName>
        <fullName evidence="1">Uncharacterized protein</fullName>
    </submittedName>
</protein>
<sequence>MVLLPSLYFCYISGQMHRGVCENYKPQAIVRRALADSTLPGLAIGENVDISQEQNILREADLQRASILVPPYLRSEETKTAPPSSVWKDQPSLFLAFDNRATVSPSMAASTPTRGSNPHTCRNTLTQTPVRDAGSWTGSFPSLYWDRTAAFPNTVGQHLVTGPFQG</sequence>